<feature type="transmembrane region" description="Helical" evidence="1">
    <location>
        <begin position="255"/>
        <end position="275"/>
    </location>
</feature>
<evidence type="ECO:0000256" key="1">
    <source>
        <dbReference type="SAM" id="Phobius"/>
    </source>
</evidence>
<reference evidence="3 4" key="1">
    <citation type="submission" date="2017-01" db="EMBL/GenBank/DDBJ databases">
        <authorList>
            <person name="Varghese N."/>
            <person name="Submissions S."/>
        </authorList>
    </citation>
    <scope>NUCLEOTIDE SEQUENCE [LARGE SCALE GENOMIC DNA]</scope>
    <source>
        <strain evidence="3 4">DSM 2061</strain>
    </source>
</reference>
<sequence length="379" mass="44143">MLRGLVMVIMALDHVRDYFHYDAFLFDPTDLTQTNAPLFFTRFITHYCAPVFVFLAGTSAFFVGQRKGLKYLSKWLLKRGFWLIFLELTVVKFAWLFKFDLSYVMLQVIWILGLAMIFLAGLIHLPKRVVLILSALVIGGHNLFDFFESDGSLNSGLWSFLHQFKLLTYGDIRIFVAYPILPWVFVMPLGYYFGTFYKQIFDSKTRAKILLQMGAGITVAFLILRVMNYYGDPYLWTLQGSWGYTLMSFFNVTKYPPSLLFLLITIGPSIMLLAFAEKWKGWVFDKLVIIGRVPMFFYIIHIYVIHLLALFAAVLTGFKASDMYVDLWVTMQPGLKGYGFGLGVVYLIWAVLVVALYPLCAWFDRYKSNHREKWWLRYL</sequence>
<gene>
    <name evidence="3" type="ORF">SAMN05421766_10583</name>
</gene>
<dbReference type="PANTHER" id="PTHR40407:SF1">
    <property type="entry name" value="HEPARAN-ALPHA-GLUCOSAMINIDE N-ACETYLTRANSFERASE CATALYTIC DOMAIN-CONTAINING PROTEIN"/>
    <property type="match status" value="1"/>
</dbReference>
<dbReference type="InterPro" id="IPR012429">
    <property type="entry name" value="HGSNAT_cat"/>
</dbReference>
<feature type="transmembrane region" description="Helical" evidence="1">
    <location>
        <begin position="175"/>
        <end position="197"/>
    </location>
</feature>
<proteinExistence type="predicted"/>
<name>A0ABY1L319_9FLAO</name>
<keyword evidence="1" id="KW-1133">Transmembrane helix</keyword>
<feature type="transmembrane region" description="Helical" evidence="1">
    <location>
        <begin position="44"/>
        <end position="64"/>
    </location>
</feature>
<dbReference type="Proteomes" id="UP000185728">
    <property type="component" value="Unassembled WGS sequence"/>
</dbReference>
<feature type="transmembrane region" description="Helical" evidence="1">
    <location>
        <begin position="209"/>
        <end position="230"/>
    </location>
</feature>
<accession>A0ABY1L319</accession>
<organism evidence="3 4">
    <name type="scientific">Zobellia uliginosa</name>
    <dbReference type="NCBI Taxonomy" id="143224"/>
    <lineage>
        <taxon>Bacteria</taxon>
        <taxon>Pseudomonadati</taxon>
        <taxon>Bacteroidota</taxon>
        <taxon>Flavobacteriia</taxon>
        <taxon>Flavobacteriales</taxon>
        <taxon>Flavobacteriaceae</taxon>
        <taxon>Zobellia</taxon>
    </lineage>
</organism>
<comment type="caution">
    <text evidence="3">The sequence shown here is derived from an EMBL/GenBank/DDBJ whole genome shotgun (WGS) entry which is preliminary data.</text>
</comment>
<keyword evidence="1" id="KW-0472">Membrane</keyword>
<keyword evidence="1" id="KW-0812">Transmembrane</keyword>
<feature type="transmembrane region" description="Helical" evidence="1">
    <location>
        <begin position="129"/>
        <end position="147"/>
    </location>
</feature>
<dbReference type="PANTHER" id="PTHR40407">
    <property type="entry name" value="MEMBRANE PROTEIN-LIKE PROTEIN"/>
    <property type="match status" value="1"/>
</dbReference>
<evidence type="ECO:0000313" key="4">
    <source>
        <dbReference type="Proteomes" id="UP000185728"/>
    </source>
</evidence>
<feature type="transmembrane region" description="Helical" evidence="1">
    <location>
        <begin position="296"/>
        <end position="318"/>
    </location>
</feature>
<dbReference type="EMBL" id="FTOB01000005">
    <property type="protein sequence ID" value="SIS94205.1"/>
    <property type="molecule type" value="Genomic_DNA"/>
</dbReference>
<keyword evidence="4" id="KW-1185">Reference proteome</keyword>
<feature type="domain" description="Heparan-alpha-glucosaminide N-acetyltransferase catalytic" evidence="2">
    <location>
        <begin position="2"/>
        <end position="206"/>
    </location>
</feature>
<feature type="transmembrane region" description="Helical" evidence="1">
    <location>
        <begin position="76"/>
        <end position="97"/>
    </location>
</feature>
<evidence type="ECO:0000259" key="2">
    <source>
        <dbReference type="Pfam" id="PF07786"/>
    </source>
</evidence>
<dbReference type="Pfam" id="PF07786">
    <property type="entry name" value="HGSNAT_cat"/>
    <property type="match status" value="1"/>
</dbReference>
<feature type="transmembrane region" description="Helical" evidence="1">
    <location>
        <begin position="338"/>
        <end position="363"/>
    </location>
</feature>
<protein>
    <submittedName>
        <fullName evidence="3">Uncharacterized membrane protein</fullName>
    </submittedName>
</protein>
<evidence type="ECO:0000313" key="3">
    <source>
        <dbReference type="EMBL" id="SIS94205.1"/>
    </source>
</evidence>
<feature type="transmembrane region" description="Helical" evidence="1">
    <location>
        <begin position="103"/>
        <end position="122"/>
    </location>
</feature>